<dbReference type="InterPro" id="IPR013132">
    <property type="entry name" value="PseI/NeuA/B-like_N"/>
</dbReference>
<evidence type="ECO:0000313" key="3">
    <source>
        <dbReference type="Proteomes" id="UP000581688"/>
    </source>
</evidence>
<dbReference type="Pfam" id="PF03102">
    <property type="entry name" value="NeuB"/>
    <property type="match status" value="1"/>
</dbReference>
<dbReference type="InterPro" id="IPR013974">
    <property type="entry name" value="SAF"/>
</dbReference>
<proteinExistence type="predicted"/>
<dbReference type="Pfam" id="PF08666">
    <property type="entry name" value="SAF"/>
    <property type="match status" value="1"/>
</dbReference>
<dbReference type="GO" id="GO:0047444">
    <property type="term" value="F:N-acylneuraminate-9-phosphate synthase activity"/>
    <property type="evidence" value="ECO:0007669"/>
    <property type="project" value="TreeGrafter"/>
</dbReference>
<dbReference type="EC" id="2.5.1.56" evidence="2"/>
<organism evidence="2 3">
    <name type="scientific">Salirhabdus euzebyi</name>
    <dbReference type="NCBI Taxonomy" id="394506"/>
    <lineage>
        <taxon>Bacteria</taxon>
        <taxon>Bacillati</taxon>
        <taxon>Bacillota</taxon>
        <taxon>Bacilli</taxon>
        <taxon>Bacillales</taxon>
        <taxon>Bacillaceae</taxon>
        <taxon>Salirhabdus</taxon>
    </lineage>
</organism>
<evidence type="ECO:0000259" key="1">
    <source>
        <dbReference type="PROSITE" id="PS50844"/>
    </source>
</evidence>
<dbReference type="InterPro" id="IPR051690">
    <property type="entry name" value="PseI-like"/>
</dbReference>
<dbReference type="Gene3D" id="3.20.20.70">
    <property type="entry name" value="Aldolase class I"/>
    <property type="match status" value="1"/>
</dbReference>
<gene>
    <name evidence="2" type="ORF">HNQ94_003029</name>
</gene>
<dbReference type="GO" id="GO:0016051">
    <property type="term" value="P:carbohydrate biosynthetic process"/>
    <property type="evidence" value="ECO:0007669"/>
    <property type="project" value="InterPro"/>
</dbReference>
<feature type="domain" description="AFP-like" evidence="1">
    <location>
        <begin position="294"/>
        <end position="349"/>
    </location>
</feature>
<dbReference type="AlphaFoldDB" id="A0A841Q7Y9"/>
<dbReference type="EMBL" id="JACHGH010000010">
    <property type="protein sequence ID" value="MBB6454540.1"/>
    <property type="molecule type" value="Genomic_DNA"/>
</dbReference>
<dbReference type="InterPro" id="IPR013785">
    <property type="entry name" value="Aldolase_TIM"/>
</dbReference>
<reference evidence="2 3" key="1">
    <citation type="submission" date="2020-08" db="EMBL/GenBank/DDBJ databases">
        <title>Genomic Encyclopedia of Type Strains, Phase IV (KMG-IV): sequencing the most valuable type-strain genomes for metagenomic binning, comparative biology and taxonomic classification.</title>
        <authorList>
            <person name="Goeker M."/>
        </authorList>
    </citation>
    <scope>NUCLEOTIDE SEQUENCE [LARGE SCALE GENOMIC DNA]</scope>
    <source>
        <strain evidence="2 3">DSM 19612</strain>
    </source>
</reference>
<dbReference type="SUPFAM" id="SSF51569">
    <property type="entry name" value="Aldolase"/>
    <property type="match status" value="1"/>
</dbReference>
<keyword evidence="2" id="KW-0808">Transferase</keyword>
<dbReference type="Gene3D" id="3.90.1210.10">
    <property type="entry name" value="Antifreeze-like/N-acetylneuraminic acid synthase C-terminal domain"/>
    <property type="match status" value="1"/>
</dbReference>
<dbReference type="RefSeq" id="WP_174496934.1">
    <property type="nucleotide sequence ID" value="NZ_CADDWK010000010.1"/>
</dbReference>
<dbReference type="PANTHER" id="PTHR42966">
    <property type="entry name" value="N-ACETYLNEURAMINATE SYNTHASE"/>
    <property type="match status" value="1"/>
</dbReference>
<accession>A0A841Q7Y9</accession>
<dbReference type="InterPro" id="IPR057736">
    <property type="entry name" value="SAF_PseI/NeuA/NeuB"/>
</dbReference>
<name>A0A841Q7Y9_9BACI</name>
<dbReference type="SUPFAM" id="SSF51269">
    <property type="entry name" value="AFP III-like domain"/>
    <property type="match status" value="1"/>
</dbReference>
<dbReference type="SMART" id="SM00858">
    <property type="entry name" value="SAF"/>
    <property type="match status" value="1"/>
</dbReference>
<dbReference type="PROSITE" id="PS50844">
    <property type="entry name" value="AFP_LIKE"/>
    <property type="match status" value="1"/>
</dbReference>
<dbReference type="CDD" id="cd11615">
    <property type="entry name" value="SAF_NeuB_like"/>
    <property type="match status" value="1"/>
</dbReference>
<evidence type="ECO:0000313" key="2">
    <source>
        <dbReference type="EMBL" id="MBB6454540.1"/>
    </source>
</evidence>
<dbReference type="PANTHER" id="PTHR42966:SF1">
    <property type="entry name" value="SIALIC ACID SYNTHASE"/>
    <property type="match status" value="1"/>
</dbReference>
<comment type="caution">
    <text evidence="2">The sequence shown here is derived from an EMBL/GenBank/DDBJ whole genome shotgun (WGS) entry which is preliminary data.</text>
</comment>
<dbReference type="InterPro" id="IPR006190">
    <property type="entry name" value="SAF_AFP_Neu5Ac"/>
</dbReference>
<protein>
    <submittedName>
        <fullName evidence="2">N-acetylneuraminate synthase</fullName>
        <ecNumber evidence="2">2.5.1.56</ecNumber>
    </submittedName>
</protein>
<dbReference type="GO" id="GO:0050462">
    <property type="term" value="F:N-acetylneuraminate synthase activity"/>
    <property type="evidence" value="ECO:0007669"/>
    <property type="project" value="UniProtKB-EC"/>
</dbReference>
<keyword evidence="3" id="KW-1185">Reference proteome</keyword>
<dbReference type="InterPro" id="IPR036732">
    <property type="entry name" value="AFP_Neu5c_C_sf"/>
</dbReference>
<sequence length="349" mass="39775">MIKFNGKEIKNFSEPYIIAEIGANHNGDIGLAKKMIDIAKEKGVDAVKFQSWSKSSINSKKVYQDNYFLADDYRNRSDHTLESIIEAYSIGKEEQKELKEYCDKVGVTFSSTPFSNAEVDFLVDELDVEFIKVASMDLNNLPFLDYMARKGKPIILSTGLSTIAEVDEAVRTIISAGNDKIVILHCVSIYPPKNEEVNLNNIDMLRNLYNLPTGYSDHTIGVTAPILSIAKGTCLIEKHFTLDKNMEGWDHKVSADPNELEIMVRECKNAYKMLGSYYKYVNESQERKDAFRRSIVTTRDIKEGEIITEEDLEFKRPGTGIEPKYKDFIIGKRAKRNIQFDEIIKISDF</sequence>
<dbReference type="Proteomes" id="UP000581688">
    <property type="component" value="Unassembled WGS sequence"/>
</dbReference>